<dbReference type="SMART" id="SM00220">
    <property type="entry name" value="S_TKc"/>
    <property type="match status" value="1"/>
</dbReference>
<evidence type="ECO:0000313" key="6">
    <source>
        <dbReference type="Proteomes" id="UP000076925"/>
    </source>
</evidence>
<feature type="domain" description="Protein kinase" evidence="4">
    <location>
        <begin position="37"/>
        <end position="319"/>
    </location>
</feature>
<evidence type="ECO:0000313" key="5">
    <source>
        <dbReference type="EMBL" id="KYC38373.1"/>
    </source>
</evidence>
<feature type="repeat" description="WD" evidence="3">
    <location>
        <begin position="592"/>
        <end position="633"/>
    </location>
</feature>
<dbReference type="Proteomes" id="UP000076925">
    <property type="component" value="Unassembled WGS sequence"/>
</dbReference>
<keyword evidence="2" id="KW-0677">Repeat</keyword>
<accession>A0A139X145</accession>
<evidence type="ECO:0000259" key="4">
    <source>
        <dbReference type="PROSITE" id="PS50011"/>
    </source>
</evidence>
<feature type="repeat" description="WD" evidence="3">
    <location>
        <begin position="544"/>
        <end position="591"/>
    </location>
</feature>
<dbReference type="NCBIfam" id="NF045510">
    <property type="entry name" value="4Cys_prefix_kin"/>
    <property type="match status" value="1"/>
</dbReference>
<dbReference type="EMBL" id="ANNX02000042">
    <property type="protein sequence ID" value="KYC38373.1"/>
    <property type="molecule type" value="Genomic_DNA"/>
</dbReference>
<dbReference type="STRING" id="128403.WA1_38770"/>
<evidence type="ECO:0000256" key="3">
    <source>
        <dbReference type="PROSITE-ProRule" id="PRU00221"/>
    </source>
</evidence>
<keyword evidence="6" id="KW-1185">Reference proteome</keyword>
<dbReference type="RefSeq" id="WP_026135363.1">
    <property type="nucleotide sequence ID" value="NZ_KQ976354.1"/>
</dbReference>
<dbReference type="PROSITE" id="PS50082">
    <property type="entry name" value="WD_REPEATS_2"/>
    <property type="match status" value="7"/>
</dbReference>
<name>A0A139X145_9CYAN</name>
<dbReference type="Gene3D" id="3.30.200.20">
    <property type="entry name" value="Phosphorylase Kinase, domain 1"/>
    <property type="match status" value="1"/>
</dbReference>
<dbReference type="Pfam" id="PF00069">
    <property type="entry name" value="Pkinase"/>
    <property type="match status" value="1"/>
</dbReference>
<dbReference type="InterPro" id="IPR001680">
    <property type="entry name" value="WD40_rpt"/>
</dbReference>
<dbReference type="OrthoDB" id="494465at2"/>
<feature type="repeat" description="WD" evidence="3">
    <location>
        <begin position="414"/>
        <end position="455"/>
    </location>
</feature>
<reference evidence="5 6" key="1">
    <citation type="journal article" date="2013" name="Genome Biol. Evol.">
        <title>Genomes of Stigonematalean cyanobacteria (subsection V) and the evolution of oxygenic photosynthesis from prokaryotes to plastids.</title>
        <authorList>
            <person name="Dagan T."/>
            <person name="Roettger M."/>
            <person name="Stucken K."/>
            <person name="Landan G."/>
            <person name="Koch R."/>
            <person name="Major P."/>
            <person name="Gould S.B."/>
            <person name="Goremykin V.V."/>
            <person name="Rippka R."/>
            <person name="Tandeau de Marsac N."/>
            <person name="Gugger M."/>
            <person name="Lockhart P.J."/>
            <person name="Allen J.F."/>
            <person name="Brune I."/>
            <person name="Maus I."/>
            <person name="Puhler A."/>
            <person name="Martin W.F."/>
        </authorList>
    </citation>
    <scope>NUCLEOTIDE SEQUENCE [LARGE SCALE GENOMIC DNA]</scope>
    <source>
        <strain evidence="5 6">PCC 7110</strain>
    </source>
</reference>
<evidence type="ECO:0000256" key="2">
    <source>
        <dbReference type="ARBA" id="ARBA00022737"/>
    </source>
</evidence>
<dbReference type="InterPro" id="IPR020472">
    <property type="entry name" value="WD40_PAC1"/>
</dbReference>
<keyword evidence="5" id="KW-0808">Transferase</keyword>
<dbReference type="SMART" id="SM00320">
    <property type="entry name" value="WD40"/>
    <property type="match status" value="7"/>
</dbReference>
<dbReference type="Gene3D" id="2.130.10.10">
    <property type="entry name" value="YVTN repeat-like/Quinoprotein amine dehydrogenase"/>
    <property type="match status" value="2"/>
</dbReference>
<dbReference type="CDD" id="cd14014">
    <property type="entry name" value="STKc_PknB_like"/>
    <property type="match status" value="1"/>
</dbReference>
<comment type="caution">
    <text evidence="5">The sequence shown here is derived from an EMBL/GenBank/DDBJ whole genome shotgun (WGS) entry which is preliminary data.</text>
</comment>
<dbReference type="GO" id="GO:0005524">
    <property type="term" value="F:ATP binding"/>
    <property type="evidence" value="ECO:0007669"/>
    <property type="project" value="InterPro"/>
</dbReference>
<dbReference type="Gene3D" id="1.10.510.10">
    <property type="entry name" value="Transferase(Phosphotransferase) domain 1"/>
    <property type="match status" value="1"/>
</dbReference>
<organism evidence="5 6">
    <name type="scientific">Scytonema hofmannii PCC 7110</name>
    <dbReference type="NCBI Taxonomy" id="128403"/>
    <lineage>
        <taxon>Bacteria</taxon>
        <taxon>Bacillati</taxon>
        <taxon>Cyanobacteriota</taxon>
        <taxon>Cyanophyceae</taxon>
        <taxon>Nostocales</taxon>
        <taxon>Scytonemataceae</taxon>
        <taxon>Scytonema</taxon>
    </lineage>
</organism>
<dbReference type="PANTHER" id="PTHR22847">
    <property type="entry name" value="WD40 REPEAT PROTEIN"/>
    <property type="match status" value="1"/>
</dbReference>
<feature type="repeat" description="WD" evidence="3">
    <location>
        <begin position="370"/>
        <end position="413"/>
    </location>
</feature>
<keyword evidence="1 3" id="KW-0853">WD repeat</keyword>
<dbReference type="SMR" id="A0A139X145"/>
<dbReference type="GO" id="GO:0004674">
    <property type="term" value="F:protein serine/threonine kinase activity"/>
    <property type="evidence" value="ECO:0007669"/>
    <property type="project" value="UniProtKB-KW"/>
</dbReference>
<feature type="repeat" description="WD" evidence="3">
    <location>
        <begin position="634"/>
        <end position="669"/>
    </location>
</feature>
<dbReference type="SUPFAM" id="SSF50978">
    <property type="entry name" value="WD40 repeat-like"/>
    <property type="match status" value="1"/>
</dbReference>
<dbReference type="AlphaFoldDB" id="A0A139X145"/>
<evidence type="ECO:0000256" key="1">
    <source>
        <dbReference type="ARBA" id="ARBA00022574"/>
    </source>
</evidence>
<feature type="repeat" description="WD" evidence="3">
    <location>
        <begin position="456"/>
        <end position="497"/>
    </location>
</feature>
<proteinExistence type="predicted"/>
<dbReference type="InterPro" id="IPR015943">
    <property type="entry name" value="WD40/YVTN_repeat-like_dom_sf"/>
</dbReference>
<dbReference type="PROSITE" id="PS00678">
    <property type="entry name" value="WD_REPEATS_1"/>
    <property type="match status" value="6"/>
</dbReference>
<feature type="repeat" description="WD" evidence="3">
    <location>
        <begin position="498"/>
        <end position="543"/>
    </location>
</feature>
<dbReference type="PANTHER" id="PTHR22847:SF637">
    <property type="entry name" value="WD REPEAT DOMAIN 5B"/>
    <property type="match status" value="1"/>
</dbReference>
<dbReference type="PRINTS" id="PR00320">
    <property type="entry name" value="GPROTEINBRPT"/>
</dbReference>
<dbReference type="CDD" id="cd00200">
    <property type="entry name" value="WD40"/>
    <property type="match status" value="1"/>
</dbReference>
<dbReference type="InterPro" id="IPR011009">
    <property type="entry name" value="Kinase-like_dom_sf"/>
</dbReference>
<dbReference type="InterPro" id="IPR000719">
    <property type="entry name" value="Prot_kinase_dom"/>
</dbReference>
<dbReference type="SUPFAM" id="SSF56112">
    <property type="entry name" value="Protein kinase-like (PK-like)"/>
    <property type="match status" value="1"/>
</dbReference>
<sequence length="669" mass="73399">MLCCLNPDCPNPLNPDGIHYCQSCSTPLVQLLRGHYRVTNVLSDEGGFGKTYLAEDVDKLNELCVVKQLAPKIQGTWAVKKAIESFQQEAQRLQELGKHQQIPTLLAYFEEEHYLYLVQEFIDGQNLLRELQQRGVYSEIAIRKLLLNLLPVLQFIHEHGVIHRDIKPPNIMRRAPFYQPNQQKIKNFSSLLGAIEGELVLIDFGASKQLSETVKTKPGTTIGTRGYSPLEQMQDGEAHPASDLFSLGATCFHLMTGVAPSGLWTENGYSWVTSWRQYIKSPISHSLGKIIDKLLKKDIRERYQSANEVLQDLSGHLSVPPSSSQSSLLQRGLLLGTTLLFLGFGGIWYAKDSPLLNPLAENQSSPLKTLNGHSNLVTAVAVSGNSQSVMLASSSFDTTVKLWNLVTKKEIATLEAYAASVHSVAISPDGQIVASGNGDNTIKLWNPLTKKEIRTLYGHSSSVEVVTISPDNKILASGSFDGTIKLWELATGKEIATLKEHTSSVKSFAFTSSPQGFGQTLASGSEDSTIKLWNLKNQQVIITLKGHSEPVRSVAISPISPNLEFGGILASSSADDTIKLWNLSTGEEIYTFEGHEHPVNSVAFTSDGKTLASGSSDHTIKLWDIKTKREIRTFKSLSKEVTSVAFSPDNKTLIAGSADGSINIWEVKL</sequence>
<keyword evidence="5" id="KW-0723">Serine/threonine-protein kinase</keyword>
<dbReference type="Pfam" id="PF00400">
    <property type="entry name" value="WD40"/>
    <property type="match status" value="7"/>
</dbReference>
<dbReference type="PROSITE" id="PS50294">
    <property type="entry name" value="WD_REPEATS_REGION"/>
    <property type="match status" value="7"/>
</dbReference>
<protein>
    <submittedName>
        <fullName evidence="5">Serine/threonine protein kinase</fullName>
    </submittedName>
</protein>
<keyword evidence="5" id="KW-0418">Kinase</keyword>
<gene>
    <name evidence="5" type="ORF">WA1_38770</name>
</gene>
<dbReference type="PROSITE" id="PS50011">
    <property type="entry name" value="PROTEIN_KINASE_DOM"/>
    <property type="match status" value="1"/>
</dbReference>
<dbReference type="InterPro" id="IPR036322">
    <property type="entry name" value="WD40_repeat_dom_sf"/>
</dbReference>
<dbReference type="InterPro" id="IPR019775">
    <property type="entry name" value="WD40_repeat_CS"/>
</dbReference>